<organism evidence="2 3">
    <name type="scientific">Bradyrhizobium japonicum</name>
    <dbReference type="NCBI Taxonomy" id="375"/>
    <lineage>
        <taxon>Bacteria</taxon>
        <taxon>Pseudomonadati</taxon>
        <taxon>Pseudomonadota</taxon>
        <taxon>Alphaproteobacteria</taxon>
        <taxon>Hyphomicrobiales</taxon>
        <taxon>Nitrobacteraceae</taxon>
        <taxon>Bradyrhizobium</taxon>
    </lineage>
</organism>
<evidence type="ECO:0000313" key="2">
    <source>
        <dbReference type="EMBL" id="KGT75175.1"/>
    </source>
</evidence>
<dbReference type="AlphaFoldDB" id="A0A0A3XLD3"/>
<feature type="region of interest" description="Disordered" evidence="1">
    <location>
        <begin position="67"/>
        <end position="92"/>
    </location>
</feature>
<dbReference type="Proteomes" id="UP000030377">
    <property type="component" value="Unassembled WGS sequence"/>
</dbReference>
<dbReference type="EMBL" id="JRPN01000027">
    <property type="protein sequence ID" value="KGT75175.1"/>
    <property type="molecule type" value="Genomic_DNA"/>
</dbReference>
<dbReference type="PATRIC" id="fig|375.38.peg.8064"/>
<evidence type="ECO:0000256" key="1">
    <source>
        <dbReference type="SAM" id="MobiDB-lite"/>
    </source>
</evidence>
<accession>A0A0A3XLD3</accession>
<comment type="caution">
    <text evidence="2">The sequence shown here is derived from an EMBL/GenBank/DDBJ whole genome shotgun (WGS) entry which is preliminary data.</text>
</comment>
<gene>
    <name evidence="2" type="ORF">MA20_35165</name>
</gene>
<protein>
    <submittedName>
        <fullName evidence="2">Uncharacterized protein</fullName>
    </submittedName>
</protein>
<reference evidence="2 3" key="1">
    <citation type="submission" date="2014-09" db="EMBL/GenBank/DDBJ databases">
        <title>Draft genome of Bradyrhizobium japonicum Is-34.</title>
        <authorList>
            <person name="Tsurumaru H."/>
            <person name="Yamakawa T."/>
            <person name="Hashimoto S."/>
            <person name="Okizaki K."/>
            <person name="Kanesaki Y."/>
            <person name="Yoshikawa H."/>
            <person name="Yajima S."/>
        </authorList>
    </citation>
    <scope>NUCLEOTIDE SEQUENCE [LARGE SCALE GENOMIC DNA]</scope>
    <source>
        <strain evidence="2 3">Is-34</strain>
    </source>
</reference>
<proteinExistence type="predicted"/>
<dbReference type="RefSeq" id="WP_018648581.1">
    <property type="nucleotide sequence ID" value="NZ_CP169752.1"/>
</dbReference>
<sequence>MLDEYLARIRAHRTNIHRYRRLLKSNLSDVERQFIEKRLTEEQTALELLSAETFPLAFSLRKGRTCRQTSRGAANDARVPGGLIRGAVGPHG</sequence>
<evidence type="ECO:0000313" key="3">
    <source>
        <dbReference type="Proteomes" id="UP000030377"/>
    </source>
</evidence>
<name>A0A0A3XLD3_BRAJP</name>